<dbReference type="EMBL" id="CAJOAZ010009714">
    <property type="protein sequence ID" value="CAF4208539.1"/>
    <property type="molecule type" value="Genomic_DNA"/>
</dbReference>
<evidence type="ECO:0000313" key="2">
    <source>
        <dbReference type="Proteomes" id="UP000663844"/>
    </source>
</evidence>
<sequence>NQRLSLTVQFQTFSHSRQTLFAIIILLIDDSDERIIHSSQQLTYLSAQHCQRKFNLYLLYSQRPKNQTKQYSIHIDIYRKNSFTYRGSLLIPLNYPFLPVHRISVQLNIPRIDENRQDCIDHRCIHGQCMRYSDASKGNSFLSL</sequence>
<feature type="non-terminal residue" evidence="1">
    <location>
        <position position="1"/>
    </location>
</feature>
<accession>A0A820BK85</accession>
<dbReference type="Proteomes" id="UP000663844">
    <property type="component" value="Unassembled WGS sequence"/>
</dbReference>
<proteinExistence type="predicted"/>
<protein>
    <submittedName>
        <fullName evidence="1">Uncharacterized protein</fullName>
    </submittedName>
</protein>
<reference evidence="1" key="1">
    <citation type="submission" date="2021-02" db="EMBL/GenBank/DDBJ databases">
        <authorList>
            <person name="Nowell W R."/>
        </authorList>
    </citation>
    <scope>NUCLEOTIDE SEQUENCE</scope>
</reference>
<comment type="caution">
    <text evidence="1">The sequence shown here is derived from an EMBL/GenBank/DDBJ whole genome shotgun (WGS) entry which is preliminary data.</text>
</comment>
<gene>
    <name evidence="1" type="ORF">OXD698_LOCUS41238</name>
</gene>
<organism evidence="1 2">
    <name type="scientific">Adineta steineri</name>
    <dbReference type="NCBI Taxonomy" id="433720"/>
    <lineage>
        <taxon>Eukaryota</taxon>
        <taxon>Metazoa</taxon>
        <taxon>Spiralia</taxon>
        <taxon>Gnathifera</taxon>
        <taxon>Rotifera</taxon>
        <taxon>Eurotatoria</taxon>
        <taxon>Bdelloidea</taxon>
        <taxon>Adinetida</taxon>
        <taxon>Adinetidae</taxon>
        <taxon>Adineta</taxon>
    </lineage>
</organism>
<evidence type="ECO:0000313" key="1">
    <source>
        <dbReference type="EMBL" id="CAF4208539.1"/>
    </source>
</evidence>
<dbReference type="AlphaFoldDB" id="A0A820BK85"/>
<name>A0A820BK85_9BILA</name>